<comment type="caution">
    <text evidence="2">The sequence shown here is derived from an EMBL/GenBank/DDBJ whole genome shotgun (WGS) entry which is preliminary data.</text>
</comment>
<gene>
    <name evidence="2" type="ORF">H8E19_17410</name>
</gene>
<protein>
    <submittedName>
        <fullName evidence="2">Uncharacterized protein</fullName>
    </submittedName>
</protein>
<dbReference type="Proteomes" id="UP000650524">
    <property type="component" value="Unassembled WGS sequence"/>
</dbReference>
<evidence type="ECO:0000313" key="3">
    <source>
        <dbReference type="Proteomes" id="UP000650524"/>
    </source>
</evidence>
<proteinExistence type="predicted"/>
<accession>A0A8J6T5Y9</accession>
<feature type="region of interest" description="Disordered" evidence="1">
    <location>
        <begin position="17"/>
        <end position="39"/>
    </location>
</feature>
<organism evidence="2 3">
    <name type="scientific">Candidatus Desulfacyla euxinica</name>
    <dbReference type="NCBI Taxonomy" id="2841693"/>
    <lineage>
        <taxon>Bacteria</taxon>
        <taxon>Deltaproteobacteria</taxon>
        <taxon>Candidatus Desulfacyla</taxon>
    </lineage>
</organism>
<dbReference type="EMBL" id="JACNJD010000356">
    <property type="protein sequence ID" value="MBC8179182.1"/>
    <property type="molecule type" value="Genomic_DNA"/>
</dbReference>
<evidence type="ECO:0000313" key="2">
    <source>
        <dbReference type="EMBL" id="MBC8179182.1"/>
    </source>
</evidence>
<sequence>MAIGGLYQVKNPMETAMRGMSRAAGKTKKDKDEEKRKKAALKAESAKAGVLGGAAIGALNYLAG</sequence>
<feature type="compositionally biased region" description="Basic and acidic residues" evidence="1">
    <location>
        <begin position="27"/>
        <end position="36"/>
    </location>
</feature>
<name>A0A8J6T5Y9_9DELT</name>
<evidence type="ECO:0000256" key="1">
    <source>
        <dbReference type="SAM" id="MobiDB-lite"/>
    </source>
</evidence>
<reference evidence="2 3" key="1">
    <citation type="submission" date="2020-08" db="EMBL/GenBank/DDBJ databases">
        <title>Bridging the membrane lipid divide: bacteria of the FCB group superphylum have the potential to synthesize archaeal ether lipids.</title>
        <authorList>
            <person name="Villanueva L."/>
            <person name="Von Meijenfeldt F.A.B."/>
            <person name="Westbye A.B."/>
            <person name="Yadav S."/>
            <person name="Hopmans E.C."/>
            <person name="Dutilh B.E."/>
            <person name="Sinninghe Damste J.S."/>
        </authorList>
    </citation>
    <scope>NUCLEOTIDE SEQUENCE [LARGE SCALE GENOMIC DNA]</scope>
    <source>
        <strain evidence="2">NIOZ-UU27</strain>
    </source>
</reference>
<dbReference type="AlphaFoldDB" id="A0A8J6T5Y9"/>